<dbReference type="Gene3D" id="3.40.50.300">
    <property type="entry name" value="P-loop containing nucleotide triphosphate hydrolases"/>
    <property type="match status" value="1"/>
</dbReference>
<proteinExistence type="predicted"/>
<protein>
    <submittedName>
        <fullName evidence="1">Uncharacterized protein</fullName>
    </submittedName>
</protein>
<name>A0A6J4UAK0_9BACT</name>
<accession>A0A6J4UAK0</accession>
<dbReference type="EMBL" id="CADCWK010000029">
    <property type="protein sequence ID" value="CAA9544920.1"/>
    <property type="molecule type" value="Genomic_DNA"/>
</dbReference>
<dbReference type="AlphaFoldDB" id="A0A6J4UAK0"/>
<gene>
    <name evidence="1" type="ORF">AVDCRST_MAG33-356</name>
</gene>
<dbReference type="Pfam" id="PF13238">
    <property type="entry name" value="AAA_18"/>
    <property type="match status" value="1"/>
</dbReference>
<evidence type="ECO:0000313" key="1">
    <source>
        <dbReference type="EMBL" id="CAA9544920.1"/>
    </source>
</evidence>
<dbReference type="InterPro" id="IPR027417">
    <property type="entry name" value="P-loop_NTPase"/>
</dbReference>
<organism evidence="1">
    <name type="scientific">uncultured Thermomicrobiales bacterium</name>
    <dbReference type="NCBI Taxonomy" id="1645740"/>
    <lineage>
        <taxon>Bacteria</taxon>
        <taxon>Pseudomonadati</taxon>
        <taxon>Thermomicrobiota</taxon>
        <taxon>Thermomicrobia</taxon>
        <taxon>Thermomicrobiales</taxon>
        <taxon>environmental samples</taxon>
    </lineage>
</organism>
<sequence>MTIPVLIVTGPVGAGKTTVAAAISAEMERRDVAHAWVDVDQLAQCFPRPADDPFHAGLTMANLAAVCRNFVAAGAGRLVLPYVIEDAAGRAAIAASIPGGELTVVRLTVRPGTVAARLRGRESGESLAWHLRRAPELTEIMGRNGVGDHVVGTDDRTPEELAVEILGLVGW</sequence>
<reference evidence="1" key="1">
    <citation type="submission" date="2020-02" db="EMBL/GenBank/DDBJ databases">
        <authorList>
            <person name="Meier V. D."/>
        </authorList>
    </citation>
    <scope>NUCLEOTIDE SEQUENCE</scope>
    <source>
        <strain evidence="1">AVDCRST_MAG33</strain>
    </source>
</reference>
<dbReference type="SUPFAM" id="SSF52540">
    <property type="entry name" value="P-loop containing nucleoside triphosphate hydrolases"/>
    <property type="match status" value="1"/>
</dbReference>